<dbReference type="CDD" id="cd05006">
    <property type="entry name" value="SIS_GmhA"/>
    <property type="match status" value="1"/>
</dbReference>
<dbReference type="PANTHER" id="PTHR30390">
    <property type="entry name" value="SEDOHEPTULOSE 7-PHOSPHATE ISOMERASE / DNAA INITIATOR-ASSOCIATING FACTOR FOR REPLICATION INITIATION"/>
    <property type="match status" value="1"/>
</dbReference>
<protein>
    <recommendedName>
        <fullName evidence="1">SIS domain-containing protein</fullName>
    </recommendedName>
</protein>
<comment type="caution">
    <text evidence="2">The sequence shown here is derived from an EMBL/GenBank/DDBJ whole genome shotgun (WGS) entry which is preliminary data.</text>
</comment>
<dbReference type="AlphaFoldDB" id="A0A0F9BKU5"/>
<accession>A0A0F9BKU5</accession>
<feature type="domain" description="SIS" evidence="1">
    <location>
        <begin position="1"/>
        <end position="121"/>
    </location>
</feature>
<dbReference type="InterPro" id="IPR035461">
    <property type="entry name" value="GmhA/DiaA"/>
</dbReference>
<name>A0A0F9BKU5_9ZZZZ</name>
<sequence>KERDAFASIALTTDTSILTAIGNDYGFNQIFARQIMALCNKNDIVIGITTSGNSENIMMGLREAKKIGAYTISFTGQDAGKAGVIPDYSIKVLSNNTARIQEAHILIGHILCSEIDKITSVSKYDFKKINSIFKKWFRFSRR</sequence>
<dbReference type="GO" id="GO:0097367">
    <property type="term" value="F:carbohydrate derivative binding"/>
    <property type="evidence" value="ECO:0007669"/>
    <property type="project" value="InterPro"/>
</dbReference>
<reference evidence="2" key="1">
    <citation type="journal article" date="2015" name="Nature">
        <title>Complex archaea that bridge the gap between prokaryotes and eukaryotes.</title>
        <authorList>
            <person name="Spang A."/>
            <person name="Saw J.H."/>
            <person name="Jorgensen S.L."/>
            <person name="Zaremba-Niedzwiedzka K."/>
            <person name="Martijn J."/>
            <person name="Lind A.E."/>
            <person name="van Eijk R."/>
            <person name="Schleper C."/>
            <person name="Guy L."/>
            <person name="Ettema T.J."/>
        </authorList>
    </citation>
    <scope>NUCLEOTIDE SEQUENCE</scope>
</reference>
<dbReference type="PANTHER" id="PTHR30390:SF6">
    <property type="entry name" value="DNAA INITIATOR-ASSOCIATING PROTEIN DIAA"/>
    <property type="match status" value="1"/>
</dbReference>
<dbReference type="PROSITE" id="PS51464">
    <property type="entry name" value="SIS"/>
    <property type="match status" value="1"/>
</dbReference>
<dbReference type="GO" id="GO:1901135">
    <property type="term" value="P:carbohydrate derivative metabolic process"/>
    <property type="evidence" value="ECO:0007669"/>
    <property type="project" value="InterPro"/>
</dbReference>
<gene>
    <name evidence="2" type="ORF">LCGC14_2515590</name>
</gene>
<evidence type="ECO:0000259" key="1">
    <source>
        <dbReference type="PROSITE" id="PS51464"/>
    </source>
</evidence>
<dbReference type="InterPro" id="IPR050099">
    <property type="entry name" value="SIS_GmhA/DiaA_subfam"/>
</dbReference>
<organism evidence="2">
    <name type="scientific">marine sediment metagenome</name>
    <dbReference type="NCBI Taxonomy" id="412755"/>
    <lineage>
        <taxon>unclassified sequences</taxon>
        <taxon>metagenomes</taxon>
        <taxon>ecological metagenomes</taxon>
    </lineage>
</organism>
<dbReference type="InterPro" id="IPR046348">
    <property type="entry name" value="SIS_dom_sf"/>
</dbReference>
<dbReference type="SUPFAM" id="SSF53697">
    <property type="entry name" value="SIS domain"/>
    <property type="match status" value="1"/>
</dbReference>
<proteinExistence type="predicted"/>
<dbReference type="EMBL" id="LAZR01040454">
    <property type="protein sequence ID" value="KKL14447.1"/>
    <property type="molecule type" value="Genomic_DNA"/>
</dbReference>
<dbReference type="Gene3D" id="3.40.50.10490">
    <property type="entry name" value="Glucose-6-phosphate isomerase like protein, domain 1"/>
    <property type="match status" value="1"/>
</dbReference>
<feature type="non-terminal residue" evidence="2">
    <location>
        <position position="1"/>
    </location>
</feature>
<dbReference type="InterPro" id="IPR001347">
    <property type="entry name" value="SIS_dom"/>
</dbReference>
<dbReference type="Pfam" id="PF13580">
    <property type="entry name" value="SIS_2"/>
    <property type="match status" value="1"/>
</dbReference>
<evidence type="ECO:0000313" key="2">
    <source>
        <dbReference type="EMBL" id="KKL14447.1"/>
    </source>
</evidence>